<dbReference type="RefSeq" id="WP_198500956.1">
    <property type="nucleotide sequence ID" value="NZ_CP065989.1"/>
</dbReference>
<sequence>MRSCRRAGSSSTSADTLPVEHSDSSSWASDERGTVGIIAADPSVLPDSGRWRRSDRVNAFTPLEVKGLEFDVVVLVDPDRFGDGITGAVDRYVAMTRSTAELVILS</sequence>
<dbReference type="Gene3D" id="3.40.50.300">
    <property type="entry name" value="P-loop containing nucleotide triphosphate hydrolases"/>
    <property type="match status" value="1"/>
</dbReference>
<evidence type="ECO:0000256" key="1">
    <source>
        <dbReference type="SAM" id="MobiDB-lite"/>
    </source>
</evidence>
<accession>A0A7T4DL90</accession>
<dbReference type="AlphaFoldDB" id="A0A7T4DL90"/>
<reference evidence="3 4" key="1">
    <citation type="submission" date="2020-12" db="EMBL/GenBank/DDBJ databases">
        <title>FDA dAtabase for Regulatory Grade micrObial Sequences (FDA-ARGOS): Supporting development and validation of Infectious Disease Dx tests.</title>
        <authorList>
            <person name="Sproer C."/>
            <person name="Gronow S."/>
            <person name="Severitt S."/>
            <person name="Schroder I."/>
            <person name="Tallon L."/>
            <person name="Sadzewicz L."/>
            <person name="Zhao X."/>
            <person name="Boylan J."/>
            <person name="Ott S."/>
            <person name="Bowen H."/>
            <person name="Vavikolanu K."/>
            <person name="Mehta A."/>
            <person name="Aluvathingal J."/>
            <person name="Nadendla S."/>
            <person name="Lowell S."/>
            <person name="Myers T."/>
            <person name="Yan Y."/>
            <person name="Sichtig H."/>
        </authorList>
    </citation>
    <scope>NUCLEOTIDE SEQUENCE [LARGE SCALE GENOMIC DNA]</scope>
    <source>
        <strain evidence="3 4">FDAARGOS_990</strain>
    </source>
</reference>
<feature type="compositionally biased region" description="Basic and acidic residues" evidence="1">
    <location>
        <begin position="18"/>
        <end position="33"/>
    </location>
</feature>
<dbReference type="InterPro" id="IPR027417">
    <property type="entry name" value="P-loop_NTPase"/>
</dbReference>
<dbReference type="Pfam" id="PF01443">
    <property type="entry name" value="Viral_helicase1"/>
    <property type="match status" value="1"/>
</dbReference>
<name>A0A7T4DL90_9MICO</name>
<dbReference type="Proteomes" id="UP000595374">
    <property type="component" value="Chromosome"/>
</dbReference>
<evidence type="ECO:0000259" key="2">
    <source>
        <dbReference type="Pfam" id="PF01443"/>
    </source>
</evidence>
<evidence type="ECO:0000313" key="3">
    <source>
        <dbReference type="EMBL" id="QQB16116.1"/>
    </source>
</evidence>
<proteinExistence type="predicted"/>
<evidence type="ECO:0000313" key="4">
    <source>
        <dbReference type="Proteomes" id="UP000595374"/>
    </source>
</evidence>
<dbReference type="GO" id="GO:0005524">
    <property type="term" value="F:ATP binding"/>
    <property type="evidence" value="ECO:0007669"/>
    <property type="project" value="InterPro"/>
</dbReference>
<organism evidence="3 4">
    <name type="scientific">Brevibacterium casei</name>
    <dbReference type="NCBI Taxonomy" id="33889"/>
    <lineage>
        <taxon>Bacteria</taxon>
        <taxon>Bacillati</taxon>
        <taxon>Actinomycetota</taxon>
        <taxon>Actinomycetes</taxon>
        <taxon>Micrococcales</taxon>
        <taxon>Brevibacteriaceae</taxon>
        <taxon>Brevibacterium</taxon>
    </lineage>
</organism>
<dbReference type="InterPro" id="IPR027351">
    <property type="entry name" value="(+)RNA_virus_helicase_core_dom"/>
</dbReference>
<dbReference type="EMBL" id="CP065989">
    <property type="protein sequence ID" value="QQB16116.1"/>
    <property type="molecule type" value="Genomic_DNA"/>
</dbReference>
<protein>
    <recommendedName>
        <fullName evidence="2">(+)RNA virus helicase C-terminal domain-containing protein</fullName>
    </recommendedName>
</protein>
<gene>
    <name evidence="3" type="ORF">I6H47_11560</name>
</gene>
<dbReference type="SUPFAM" id="SSF52540">
    <property type="entry name" value="P-loop containing nucleoside triphosphate hydrolases"/>
    <property type="match status" value="1"/>
</dbReference>
<feature type="region of interest" description="Disordered" evidence="1">
    <location>
        <begin position="1"/>
        <end position="34"/>
    </location>
</feature>
<feature type="domain" description="(+)RNA virus helicase C-terminal" evidence="2">
    <location>
        <begin position="47"/>
        <end position="105"/>
    </location>
</feature>